<dbReference type="AlphaFoldDB" id="A0A0B1T5L0"/>
<name>A0A0B1T5L0_OESDE</name>
<accession>A0A0B1T5L0</accession>
<evidence type="ECO:0000313" key="2">
    <source>
        <dbReference type="Proteomes" id="UP000053660"/>
    </source>
</evidence>
<proteinExistence type="predicted"/>
<dbReference type="Proteomes" id="UP000053660">
    <property type="component" value="Unassembled WGS sequence"/>
</dbReference>
<gene>
    <name evidence="1" type="ORF">OESDEN_07581</name>
</gene>
<evidence type="ECO:0000313" key="1">
    <source>
        <dbReference type="EMBL" id="KHJ92529.1"/>
    </source>
</evidence>
<sequence length="31" mass="3725">MLTQLLSSLLKTHRFLRFTPCFHCWVFAVPM</sequence>
<dbReference type="EMBL" id="KN551304">
    <property type="protein sequence ID" value="KHJ92529.1"/>
    <property type="molecule type" value="Genomic_DNA"/>
</dbReference>
<protein>
    <submittedName>
        <fullName evidence="1">Uncharacterized protein</fullName>
    </submittedName>
</protein>
<keyword evidence="2" id="KW-1185">Reference proteome</keyword>
<organism evidence="1 2">
    <name type="scientific">Oesophagostomum dentatum</name>
    <name type="common">Nodular worm</name>
    <dbReference type="NCBI Taxonomy" id="61180"/>
    <lineage>
        <taxon>Eukaryota</taxon>
        <taxon>Metazoa</taxon>
        <taxon>Ecdysozoa</taxon>
        <taxon>Nematoda</taxon>
        <taxon>Chromadorea</taxon>
        <taxon>Rhabditida</taxon>
        <taxon>Rhabditina</taxon>
        <taxon>Rhabditomorpha</taxon>
        <taxon>Strongyloidea</taxon>
        <taxon>Strongylidae</taxon>
        <taxon>Oesophagostomum</taxon>
    </lineage>
</organism>
<reference evidence="1 2" key="1">
    <citation type="submission" date="2014-03" db="EMBL/GenBank/DDBJ databases">
        <title>Draft genome of the hookworm Oesophagostomum dentatum.</title>
        <authorList>
            <person name="Mitreva M."/>
        </authorList>
    </citation>
    <scope>NUCLEOTIDE SEQUENCE [LARGE SCALE GENOMIC DNA]</scope>
    <source>
        <strain evidence="1 2">OD-Hann</strain>
    </source>
</reference>